<dbReference type="Proteomes" id="UP000608024">
    <property type="component" value="Unassembled WGS sequence"/>
</dbReference>
<name>A0A919AAX4_9ACTN</name>
<reference evidence="1" key="2">
    <citation type="submission" date="2020-09" db="EMBL/GenBank/DDBJ databases">
        <authorList>
            <person name="Sun Q."/>
            <person name="Ohkuma M."/>
        </authorList>
    </citation>
    <scope>NUCLEOTIDE SEQUENCE</scope>
    <source>
        <strain evidence="1">JCM 4784</strain>
    </source>
</reference>
<accession>A0A919AAX4</accession>
<evidence type="ECO:0000313" key="1">
    <source>
        <dbReference type="EMBL" id="GHE96193.1"/>
    </source>
</evidence>
<keyword evidence="2" id="KW-1185">Reference proteome</keyword>
<comment type="caution">
    <text evidence="1">The sequence shown here is derived from an EMBL/GenBank/DDBJ whole genome shotgun (WGS) entry which is preliminary data.</text>
</comment>
<gene>
    <name evidence="1" type="ORF">GCM10018785_71460</name>
</gene>
<protein>
    <submittedName>
        <fullName evidence="1">Uncharacterized protein</fullName>
    </submittedName>
</protein>
<evidence type="ECO:0000313" key="2">
    <source>
        <dbReference type="Proteomes" id="UP000608024"/>
    </source>
</evidence>
<organism evidence="1 2">
    <name type="scientific">Streptomyces longispororuber</name>
    <dbReference type="NCBI Taxonomy" id="68230"/>
    <lineage>
        <taxon>Bacteria</taxon>
        <taxon>Bacillati</taxon>
        <taxon>Actinomycetota</taxon>
        <taxon>Actinomycetes</taxon>
        <taxon>Kitasatosporales</taxon>
        <taxon>Streptomycetaceae</taxon>
        <taxon>Streptomyces</taxon>
    </lineage>
</organism>
<sequence>MSASDQEAAEQRAQGAVRRRACTRAFAEAEGVVTAVLSDPGVREARERVETAETELGLELCARLQPFQDRYDQAVAEGNADALAGLCEGKHGRWGRICVLPDGHETSMEEPHWGRNSEGRPIAWVGSAPDDW</sequence>
<dbReference type="AlphaFoldDB" id="A0A919AAX4"/>
<dbReference type="EMBL" id="BNBT01000214">
    <property type="protein sequence ID" value="GHE96193.1"/>
    <property type="molecule type" value="Genomic_DNA"/>
</dbReference>
<reference evidence="1" key="1">
    <citation type="journal article" date="2014" name="Int. J. Syst. Evol. Microbiol.">
        <title>Complete genome sequence of Corynebacterium casei LMG S-19264T (=DSM 44701T), isolated from a smear-ripened cheese.</title>
        <authorList>
            <consortium name="US DOE Joint Genome Institute (JGI-PGF)"/>
            <person name="Walter F."/>
            <person name="Albersmeier A."/>
            <person name="Kalinowski J."/>
            <person name="Ruckert C."/>
        </authorList>
    </citation>
    <scope>NUCLEOTIDE SEQUENCE</scope>
    <source>
        <strain evidence="1">JCM 4784</strain>
    </source>
</reference>
<dbReference type="RefSeq" id="WP_190140360.1">
    <property type="nucleotide sequence ID" value="NZ_BNBT01000214.1"/>
</dbReference>
<proteinExistence type="predicted"/>